<dbReference type="InterPro" id="IPR019874">
    <property type="entry name" value="RF_methyltr_PrmC"/>
</dbReference>
<dbReference type="PROSITE" id="PS00092">
    <property type="entry name" value="N6_MTASE"/>
    <property type="match status" value="1"/>
</dbReference>
<name>A0AAW8CI35_9PAST</name>
<comment type="function">
    <text evidence="5">Methylates the class 1 translation termination release factors RF1/PrfA and RF2/PrfB on the glutamine residue of the universally conserved GGQ motif.</text>
</comment>
<sequence length="288" mass="32562">MNYAQWLNDAEALLSKNCKQDPYLNPKSDARVLLQFVTRQSKSRLFAFAETELLEAEQQQLKVLLSRRLKGEPIAYIIGKKEFWSLPLKVATSTLIPRPDTERLVEVALEFALKRLDFCENLQILDLGTGTGAIALALASELGKKVQIIGVDKSLNAVQLAEQNRKSLGFEQVHFLQSDWFSSLQNKQFDLIVSNPPYIDKQDQNLQQGDVRFEPLSALVAEQQGLSDLQKIVSNAPLYLASKGGLFLEHGWQQAIQVQQLFDLTLWNEPCTEQDYAGNDRVTWAILK</sequence>
<dbReference type="EMBL" id="JASAYJ010000010">
    <property type="protein sequence ID" value="MDP8187314.1"/>
    <property type="molecule type" value="Genomic_DNA"/>
</dbReference>
<dbReference type="SUPFAM" id="SSF53335">
    <property type="entry name" value="S-adenosyl-L-methionine-dependent methyltransferases"/>
    <property type="match status" value="1"/>
</dbReference>
<dbReference type="PANTHER" id="PTHR18895">
    <property type="entry name" value="HEMK METHYLTRANSFERASE"/>
    <property type="match status" value="1"/>
</dbReference>
<evidence type="ECO:0000256" key="1">
    <source>
        <dbReference type="ARBA" id="ARBA00022603"/>
    </source>
</evidence>
<dbReference type="FunFam" id="3.40.50.150:FF:000053">
    <property type="entry name" value="Release factor glutamine methyltransferase"/>
    <property type="match status" value="1"/>
</dbReference>
<comment type="similarity">
    <text evidence="5">Belongs to the protein N5-glutamine methyltransferase family. PrmC subfamily.</text>
</comment>
<evidence type="ECO:0000259" key="7">
    <source>
        <dbReference type="Pfam" id="PF17827"/>
    </source>
</evidence>
<evidence type="ECO:0000256" key="4">
    <source>
        <dbReference type="ARBA" id="ARBA00048391"/>
    </source>
</evidence>
<dbReference type="Pfam" id="PF13847">
    <property type="entry name" value="Methyltransf_31"/>
    <property type="match status" value="1"/>
</dbReference>
<reference evidence="8" key="1">
    <citation type="journal article" date="2023" name="Front. Microbiol.">
        <title>Phylogeography and host specificity of Pasteurellaceae pathogenic to sea-farmed fish in the north-east Atlantic.</title>
        <authorList>
            <person name="Gulla S."/>
            <person name="Colquhoun D.J."/>
            <person name="Olsen A.B."/>
            <person name="Spilsberg B."/>
            <person name="Lagesen K."/>
            <person name="Aakesson C.P."/>
            <person name="Strom S."/>
            <person name="Manji F."/>
            <person name="Birkbeck T.H."/>
            <person name="Nilsen H.K."/>
        </authorList>
    </citation>
    <scope>NUCLEOTIDE SEQUENCE</scope>
    <source>
        <strain evidence="8">VIB1234</strain>
    </source>
</reference>
<comment type="caution">
    <text evidence="8">The sequence shown here is derived from an EMBL/GenBank/DDBJ whole genome shotgun (WGS) entry which is preliminary data.</text>
</comment>
<keyword evidence="2 5" id="KW-0808">Transferase</keyword>
<feature type="binding site" evidence="5">
    <location>
        <position position="152"/>
    </location>
    <ligand>
        <name>S-adenosyl-L-methionine</name>
        <dbReference type="ChEBI" id="CHEBI:59789"/>
    </ligand>
</feature>
<dbReference type="InterPro" id="IPR040758">
    <property type="entry name" value="PrmC_N"/>
</dbReference>
<gene>
    <name evidence="5 8" type="primary">prmC</name>
    <name evidence="8" type="ORF">QJU78_05945</name>
</gene>
<dbReference type="Pfam" id="PF17827">
    <property type="entry name" value="PrmC_N"/>
    <property type="match status" value="1"/>
</dbReference>
<comment type="catalytic activity">
    <reaction evidence="4 5">
        <text>L-glutaminyl-[peptide chain release factor] + S-adenosyl-L-methionine = N(5)-methyl-L-glutaminyl-[peptide chain release factor] + S-adenosyl-L-homocysteine + H(+)</text>
        <dbReference type="Rhea" id="RHEA:42896"/>
        <dbReference type="Rhea" id="RHEA-COMP:10271"/>
        <dbReference type="Rhea" id="RHEA-COMP:10272"/>
        <dbReference type="ChEBI" id="CHEBI:15378"/>
        <dbReference type="ChEBI" id="CHEBI:30011"/>
        <dbReference type="ChEBI" id="CHEBI:57856"/>
        <dbReference type="ChEBI" id="CHEBI:59789"/>
        <dbReference type="ChEBI" id="CHEBI:61891"/>
        <dbReference type="EC" id="2.1.1.297"/>
    </reaction>
</comment>
<dbReference type="Proteomes" id="UP001230466">
    <property type="component" value="Unassembled WGS sequence"/>
</dbReference>
<feature type="domain" description="Release factor glutamine methyltransferase N-terminal" evidence="7">
    <location>
        <begin position="5"/>
        <end position="79"/>
    </location>
</feature>
<evidence type="ECO:0000259" key="6">
    <source>
        <dbReference type="Pfam" id="PF13847"/>
    </source>
</evidence>
<evidence type="ECO:0000313" key="9">
    <source>
        <dbReference type="Proteomes" id="UP001230466"/>
    </source>
</evidence>
<feature type="binding site" evidence="5">
    <location>
        <begin position="128"/>
        <end position="132"/>
    </location>
    <ligand>
        <name>S-adenosyl-L-methionine</name>
        <dbReference type="ChEBI" id="CHEBI:59789"/>
    </ligand>
</feature>
<evidence type="ECO:0000256" key="3">
    <source>
        <dbReference type="ARBA" id="ARBA00022691"/>
    </source>
</evidence>
<evidence type="ECO:0000256" key="2">
    <source>
        <dbReference type="ARBA" id="ARBA00022679"/>
    </source>
</evidence>
<dbReference type="Gene3D" id="3.40.50.150">
    <property type="entry name" value="Vaccinia Virus protein VP39"/>
    <property type="match status" value="1"/>
</dbReference>
<dbReference type="EC" id="2.1.1.297" evidence="5"/>
<dbReference type="GO" id="GO:0003676">
    <property type="term" value="F:nucleic acid binding"/>
    <property type="evidence" value="ECO:0007669"/>
    <property type="project" value="InterPro"/>
</dbReference>
<proteinExistence type="inferred from homology"/>
<accession>A0AAW8CI35</accession>
<feature type="binding site" evidence="5">
    <location>
        <position position="180"/>
    </location>
    <ligand>
        <name>S-adenosyl-L-methionine</name>
        <dbReference type="ChEBI" id="CHEBI:59789"/>
    </ligand>
</feature>
<protein>
    <recommendedName>
        <fullName evidence="5">Release factor glutamine methyltransferase</fullName>
        <shortName evidence="5">RF MTase</shortName>
        <ecNumber evidence="5">2.1.1.297</ecNumber>
    </recommendedName>
    <alternativeName>
        <fullName evidence="5">N5-glutamine methyltransferase PrmC</fullName>
    </alternativeName>
    <alternativeName>
        <fullName evidence="5">Protein-(glutamine-N5) MTase PrmC</fullName>
    </alternativeName>
    <alternativeName>
        <fullName evidence="5">Protein-glutamine N-methyltransferase PrmC</fullName>
    </alternativeName>
</protein>
<dbReference type="PANTHER" id="PTHR18895:SF74">
    <property type="entry name" value="MTRF1L RELEASE FACTOR GLUTAMINE METHYLTRANSFERASE"/>
    <property type="match status" value="1"/>
</dbReference>
<organism evidence="8 9">
    <name type="scientific">Pasteurella atlantica</name>
    <dbReference type="NCBI Taxonomy" id="2827233"/>
    <lineage>
        <taxon>Bacteria</taxon>
        <taxon>Pseudomonadati</taxon>
        <taxon>Pseudomonadota</taxon>
        <taxon>Gammaproteobacteria</taxon>
        <taxon>Pasteurellales</taxon>
        <taxon>Pasteurellaceae</taxon>
        <taxon>Pasteurella</taxon>
    </lineage>
</organism>
<dbReference type="GO" id="GO:0032259">
    <property type="term" value="P:methylation"/>
    <property type="evidence" value="ECO:0007669"/>
    <property type="project" value="UniProtKB-KW"/>
</dbReference>
<evidence type="ECO:0000313" key="8">
    <source>
        <dbReference type="EMBL" id="MDP8187314.1"/>
    </source>
</evidence>
<dbReference type="GO" id="GO:0102559">
    <property type="term" value="F:peptide chain release factor N(5)-glutamine methyltransferase activity"/>
    <property type="evidence" value="ECO:0007669"/>
    <property type="project" value="UniProtKB-EC"/>
</dbReference>
<dbReference type="InterPro" id="IPR029063">
    <property type="entry name" value="SAM-dependent_MTases_sf"/>
</dbReference>
<feature type="binding site" evidence="5">
    <location>
        <position position="195"/>
    </location>
    <ligand>
        <name>S-adenosyl-L-methionine</name>
        <dbReference type="ChEBI" id="CHEBI:59789"/>
    </ligand>
</feature>
<dbReference type="AlphaFoldDB" id="A0AAW8CI35"/>
<dbReference type="InterPro" id="IPR002052">
    <property type="entry name" value="DNA_methylase_N6_adenine_CS"/>
</dbReference>
<feature type="domain" description="Methyltransferase" evidence="6">
    <location>
        <begin position="121"/>
        <end position="253"/>
    </location>
</feature>
<dbReference type="HAMAP" id="MF_02126">
    <property type="entry name" value="RF_methyltr_PrmC"/>
    <property type="match status" value="1"/>
</dbReference>
<dbReference type="InterPro" id="IPR050320">
    <property type="entry name" value="N5-glutamine_MTase"/>
</dbReference>
<dbReference type="Gene3D" id="1.10.8.10">
    <property type="entry name" value="DNA helicase RuvA subunit, C-terminal domain"/>
    <property type="match status" value="1"/>
</dbReference>
<dbReference type="NCBIfam" id="TIGR00536">
    <property type="entry name" value="hemK_fam"/>
    <property type="match status" value="1"/>
</dbReference>
<dbReference type="CDD" id="cd02440">
    <property type="entry name" value="AdoMet_MTases"/>
    <property type="match status" value="1"/>
</dbReference>
<evidence type="ECO:0000256" key="5">
    <source>
        <dbReference type="HAMAP-Rule" id="MF_02126"/>
    </source>
</evidence>
<dbReference type="InterPro" id="IPR025714">
    <property type="entry name" value="Methyltranfer_dom"/>
</dbReference>
<keyword evidence="1 5" id="KW-0489">Methyltransferase</keyword>
<dbReference type="NCBIfam" id="TIGR03534">
    <property type="entry name" value="RF_mod_PrmC"/>
    <property type="match status" value="1"/>
</dbReference>
<feature type="binding site" evidence="5">
    <location>
        <begin position="195"/>
        <end position="198"/>
    </location>
    <ligand>
        <name>substrate</name>
    </ligand>
</feature>
<dbReference type="RefSeq" id="WP_213156573.1">
    <property type="nucleotide sequence ID" value="NZ_JASAVV010000010.1"/>
</dbReference>
<dbReference type="InterPro" id="IPR004556">
    <property type="entry name" value="HemK-like"/>
</dbReference>
<keyword evidence="3 5" id="KW-0949">S-adenosyl-L-methionine</keyword>